<dbReference type="PANTHER" id="PTHR21235:SF2">
    <property type="entry name" value="IMIDAZOLE GLYCEROL PHOSPHATE SYNTHASE HISHF"/>
    <property type="match status" value="1"/>
</dbReference>
<dbReference type="SUPFAM" id="SSF51366">
    <property type="entry name" value="Ribulose-phoshate binding barrel"/>
    <property type="match status" value="1"/>
</dbReference>
<dbReference type="GO" id="GO:0016829">
    <property type="term" value="F:lyase activity"/>
    <property type="evidence" value="ECO:0007669"/>
    <property type="project" value="UniProtKB-KW"/>
</dbReference>
<evidence type="ECO:0000256" key="3">
    <source>
        <dbReference type="ARBA" id="ARBA00022605"/>
    </source>
</evidence>
<accession>A0A6J6N169</accession>
<evidence type="ECO:0000256" key="1">
    <source>
        <dbReference type="ARBA" id="ARBA00005091"/>
    </source>
</evidence>
<reference evidence="7" key="1">
    <citation type="submission" date="2020-05" db="EMBL/GenBank/DDBJ databases">
        <authorList>
            <person name="Chiriac C."/>
            <person name="Salcher M."/>
            <person name="Ghai R."/>
            <person name="Kavagutti S V."/>
        </authorList>
    </citation>
    <scope>NUCLEOTIDE SEQUENCE</scope>
</reference>
<dbReference type="Pfam" id="PF00977">
    <property type="entry name" value="His_biosynth"/>
    <property type="match status" value="1"/>
</dbReference>
<dbReference type="NCBIfam" id="TIGR00735">
    <property type="entry name" value="hisF"/>
    <property type="match status" value="1"/>
</dbReference>
<dbReference type="InterPro" id="IPR013785">
    <property type="entry name" value="Aldolase_TIM"/>
</dbReference>
<dbReference type="EMBL" id="CAEZXL010000008">
    <property type="protein sequence ID" value="CAB4678968.1"/>
    <property type="molecule type" value="Genomic_DNA"/>
</dbReference>
<protein>
    <recommendedName>
        <fullName evidence="2">imidazole glycerol-phosphate synthase</fullName>
        <ecNumber evidence="2">4.3.2.10</ecNumber>
    </recommendedName>
</protein>
<keyword evidence="3" id="KW-0028">Amino-acid biosynthesis</keyword>
<evidence type="ECO:0000313" key="7">
    <source>
        <dbReference type="EMBL" id="CAB4678968.1"/>
    </source>
</evidence>
<evidence type="ECO:0000256" key="2">
    <source>
        <dbReference type="ARBA" id="ARBA00012809"/>
    </source>
</evidence>
<comment type="catalytic activity">
    <reaction evidence="6">
        <text>5-[(5-phospho-1-deoxy-D-ribulos-1-ylimino)methylamino]-1-(5-phospho-beta-D-ribosyl)imidazole-4-carboxamide + L-glutamine = D-erythro-1-(imidazol-4-yl)glycerol 3-phosphate + 5-amino-1-(5-phospho-beta-D-ribosyl)imidazole-4-carboxamide + L-glutamate + H(+)</text>
        <dbReference type="Rhea" id="RHEA:24793"/>
        <dbReference type="ChEBI" id="CHEBI:15378"/>
        <dbReference type="ChEBI" id="CHEBI:29985"/>
        <dbReference type="ChEBI" id="CHEBI:58278"/>
        <dbReference type="ChEBI" id="CHEBI:58359"/>
        <dbReference type="ChEBI" id="CHEBI:58475"/>
        <dbReference type="ChEBI" id="CHEBI:58525"/>
        <dbReference type="EC" id="4.3.2.10"/>
    </reaction>
</comment>
<dbReference type="EC" id="4.3.2.10" evidence="2"/>
<keyword evidence="5" id="KW-0456">Lyase</keyword>
<dbReference type="InterPro" id="IPR004651">
    <property type="entry name" value="HisF"/>
</dbReference>
<dbReference type="PANTHER" id="PTHR21235">
    <property type="entry name" value="IMIDAZOLE GLYCEROL PHOSPHATE SYNTHASE SUBUNIT HISF/H IGP SYNTHASE SUBUNIT HISF/H"/>
    <property type="match status" value="1"/>
</dbReference>
<dbReference type="HAMAP" id="MF_01013">
    <property type="entry name" value="HisF"/>
    <property type="match status" value="1"/>
</dbReference>
<dbReference type="UniPathway" id="UPA00031">
    <property type="reaction ID" value="UER00010"/>
</dbReference>
<dbReference type="AlphaFoldDB" id="A0A6J6N169"/>
<dbReference type="InterPro" id="IPR011060">
    <property type="entry name" value="RibuloseP-bd_barrel"/>
</dbReference>
<name>A0A6J6N169_9ZZZZ</name>
<dbReference type="GO" id="GO:0000105">
    <property type="term" value="P:L-histidine biosynthetic process"/>
    <property type="evidence" value="ECO:0007669"/>
    <property type="project" value="UniProtKB-UniPathway"/>
</dbReference>
<organism evidence="7">
    <name type="scientific">freshwater metagenome</name>
    <dbReference type="NCBI Taxonomy" id="449393"/>
    <lineage>
        <taxon>unclassified sequences</taxon>
        <taxon>metagenomes</taxon>
        <taxon>ecological metagenomes</taxon>
    </lineage>
</organism>
<comment type="pathway">
    <text evidence="1">Amino-acid biosynthesis; L-histidine biosynthesis; L-histidine from 5-phospho-alpha-D-ribose 1-diphosphate: step 5/9.</text>
</comment>
<evidence type="ECO:0000256" key="6">
    <source>
        <dbReference type="ARBA" id="ARBA00047838"/>
    </source>
</evidence>
<evidence type="ECO:0000256" key="5">
    <source>
        <dbReference type="ARBA" id="ARBA00023239"/>
    </source>
</evidence>
<gene>
    <name evidence="7" type="ORF">UFOPK2373_00113</name>
</gene>
<dbReference type="CDD" id="cd04731">
    <property type="entry name" value="HisF"/>
    <property type="match status" value="1"/>
</dbReference>
<keyword evidence="4" id="KW-0368">Histidine biosynthesis</keyword>
<sequence length="254" mass="26681">MSLSIRVIPCLDVREGRVVKGVNFQGLQDIGDPVELATRYNTEGADELTFLDVSASIEGRSAIISIVEKTADSVFIPLTVGGGVKTINDVADLLRAGADKVSVGSAATENPSLLDEVASIYGDQVLVVSLDIKRSDKCSSGFELTSHGGTKDTGLDALEWVSKNQGRGIGELLINSMDSDGTRGGFDLKLLSRMQDVSDLPLIISGGAGTADDFVQAAKAGANAVLAASVFHSGQLSIREVKMAMREQGLQVRL</sequence>
<proteinExistence type="inferred from homology"/>
<evidence type="ECO:0000256" key="4">
    <source>
        <dbReference type="ARBA" id="ARBA00023102"/>
    </source>
</evidence>
<dbReference type="InterPro" id="IPR006062">
    <property type="entry name" value="His_biosynth"/>
</dbReference>
<dbReference type="GO" id="GO:0000107">
    <property type="term" value="F:imidazoleglycerol-phosphate synthase activity"/>
    <property type="evidence" value="ECO:0007669"/>
    <property type="project" value="InterPro"/>
</dbReference>
<dbReference type="InterPro" id="IPR050064">
    <property type="entry name" value="IGPS_HisA/HisF"/>
</dbReference>
<dbReference type="Gene3D" id="3.20.20.70">
    <property type="entry name" value="Aldolase class I"/>
    <property type="match status" value="1"/>
</dbReference>